<dbReference type="PROSITE" id="PS50166">
    <property type="entry name" value="IMPORTIN_B_NT"/>
    <property type="match status" value="1"/>
</dbReference>
<dbReference type="InterPro" id="IPR016024">
    <property type="entry name" value="ARM-type_fold"/>
</dbReference>
<dbReference type="GO" id="GO:0031267">
    <property type="term" value="F:small GTPase binding"/>
    <property type="evidence" value="ECO:0007669"/>
    <property type="project" value="InterPro"/>
</dbReference>
<reference evidence="8" key="3">
    <citation type="submission" date="2014-01" db="EMBL/GenBank/DDBJ databases">
        <title>Evolution of pathogenesis and genome organization in the Tremellales.</title>
        <authorList>
            <person name="Cuomo C."/>
            <person name="Litvintseva A."/>
            <person name="Heitman J."/>
            <person name="Chen Y."/>
            <person name="Sun S."/>
            <person name="Springer D."/>
            <person name="Dromer F."/>
            <person name="Young S."/>
            <person name="Zeng Q."/>
            <person name="Chapman S."/>
            <person name="Gujja S."/>
            <person name="Saif S."/>
            <person name="Birren B."/>
        </authorList>
    </citation>
    <scope>NUCLEOTIDE SEQUENCE</scope>
    <source>
        <strain evidence="8">CBS 10118</strain>
    </source>
</reference>
<dbReference type="PANTHER" id="PTHR10527">
    <property type="entry name" value="IMPORTIN BETA"/>
    <property type="match status" value="1"/>
</dbReference>
<reference evidence="9" key="4">
    <citation type="submission" date="2024-02" db="EMBL/GenBank/DDBJ databases">
        <title>Comparative genomics of Cryptococcus and Kwoniella reveals pathogenesis evolution and contrasting modes of karyotype evolution via chromosome fusion or intercentromeric recombination.</title>
        <authorList>
            <person name="Coelho M.A."/>
            <person name="David-Palma M."/>
            <person name="Shea T."/>
            <person name="Bowers K."/>
            <person name="McGinley-Smith S."/>
            <person name="Mohammad A.W."/>
            <person name="Gnirke A."/>
            <person name="Yurkov A.M."/>
            <person name="Nowrousian M."/>
            <person name="Sun S."/>
            <person name="Cuomo C.A."/>
            <person name="Heitman J."/>
        </authorList>
    </citation>
    <scope>NUCLEOTIDE SEQUENCE</scope>
    <source>
        <strain evidence="9">CBS 10118</strain>
    </source>
</reference>
<dbReference type="GeneID" id="30212219"/>
<dbReference type="FunFam" id="1.25.10.10:FF:000402">
    <property type="entry name" value="Related to importin beta-2 subunit (Transportin)"/>
    <property type="match status" value="1"/>
</dbReference>
<feature type="compositionally biased region" description="Acidic residues" evidence="6">
    <location>
        <begin position="376"/>
        <end position="396"/>
    </location>
</feature>
<keyword evidence="10" id="KW-1185">Reference proteome</keyword>
<evidence type="ECO:0000259" key="7">
    <source>
        <dbReference type="PROSITE" id="PS50166"/>
    </source>
</evidence>
<evidence type="ECO:0000256" key="3">
    <source>
        <dbReference type="ARBA" id="ARBA00022490"/>
    </source>
</evidence>
<dbReference type="KEGG" id="kbi:30212219"/>
<accession>A0A1B9FTS8</accession>
<dbReference type="SUPFAM" id="SSF48371">
    <property type="entry name" value="ARM repeat"/>
    <property type="match status" value="1"/>
</dbReference>
<dbReference type="Proteomes" id="UP000092730">
    <property type="component" value="Chromosome 8"/>
</dbReference>
<dbReference type="VEuPathDB" id="FungiDB:I302_07820"/>
<protein>
    <submittedName>
        <fullName evidence="8">Importin beta-2 subunit</fullName>
    </submittedName>
</protein>
<dbReference type="EMBL" id="KI894025">
    <property type="protein sequence ID" value="OCF22176.1"/>
    <property type="molecule type" value="Genomic_DNA"/>
</dbReference>
<dbReference type="Pfam" id="PF13513">
    <property type="entry name" value="HEAT_EZ"/>
    <property type="match status" value="1"/>
</dbReference>
<keyword evidence="2" id="KW-0813">Transport</keyword>
<keyword evidence="3" id="KW-0963">Cytoplasm</keyword>
<sequence>MSWQPSEQGLQEVLGMLRDTSSTDSEVQRNVAQRLDQLRFVPDFLAYLAHVLIHCTGEQDSHRAVAGLLLKNAVNQRSGPATNDNDARAMAYVKSTVLNGLADPDQIVRQTVGTVITSLISNEEPGGWPEALDALTKGMGSSDPNIIEGAFNSLQKICEDAPHKLDFEIQGKNLLDHLVPQFIDYTAHGAQKIRLYALQILQSLLAIRVSAVTANIDIYIQALFAKAADESADIRKCVCASLGLILGTRPDKLVPEMSNVVDYIAFCTSDEDDTVALEACEFWLTFAEDSTLKDQLRPYLPKIAPLLLKGMVYSDWDIAILDIDDVDEGVADKDTDIKPRNYSSKVHSTHESNDPSSSKSAGGGLSREAQDKAFDENEDNLDDEDEDDEDYFDDEDGSGEWNIRKCSAAALDVIAVSFGNDLLEILLPYLRDRIFDSEWTQRESGILALGAIAEGCIDGLEQHLPQLIPFLLKTLQDKKALVRSITCWTLGRYASWCVHVNQTDKNQYFIPTMEGLLQMVLDGNKRVQEAGCSAFATLEEEAGPEMAPYLEPILRNLTFAFSKYQQKNLLILYDAIGTLADSVGSALGAPGYLDILMPPLVERWQRLGDQDPDLVPLLECLSSISIAAGGSFSTYTGPVYQRCLNIIHATLTQYQLFDQNPEEVEEPDRTFIVVALDLLSGLVQGLGEQMHPLIRDNQPPLLHLLALCLTHFEPPVRQSAHALLGDMSMTCFPLLKPVIPQILPSVIEQIVVEPPADCISVCNNAAWAVGEIALQFNGDSAILEPYVPALIQRLVPILLNTKSPKSLTENAAVTIGRLGLVCPALVAPDLSNFAQAWCTALWEIKDNDEKDSAFRGFCMLISANPEGIQNAFIFFCNAVCKWQHPSSQLDQMFRTILQGFKSGLGATWDAQTSTFPPVIRQRLAERYGV</sequence>
<dbReference type="STRING" id="1296100.A0A1B9FTS8"/>
<dbReference type="RefSeq" id="XP_019043246.1">
    <property type="nucleotide sequence ID" value="XM_019194410.1"/>
</dbReference>
<dbReference type="AlphaFoldDB" id="A0A1B9FTS8"/>
<dbReference type="Gene3D" id="1.25.10.10">
    <property type="entry name" value="Leucine-rich Repeat Variant"/>
    <property type="match status" value="2"/>
</dbReference>
<feature type="domain" description="Importin N-terminal" evidence="7">
    <location>
        <begin position="31"/>
        <end position="103"/>
    </location>
</feature>
<evidence type="ECO:0000256" key="1">
    <source>
        <dbReference type="ARBA" id="ARBA00004496"/>
    </source>
</evidence>
<evidence type="ECO:0000313" key="9">
    <source>
        <dbReference type="EMBL" id="WVW86631.1"/>
    </source>
</evidence>
<name>A0A1B9FTS8_9TREE</name>
<dbReference type="OrthoDB" id="951172at2759"/>
<reference evidence="8" key="1">
    <citation type="submission" date="2013-07" db="EMBL/GenBank/DDBJ databases">
        <title>The Genome Sequence of Cryptococcus bestiolae CBS10118.</title>
        <authorList>
            <consortium name="The Broad Institute Genome Sequencing Platform"/>
            <person name="Cuomo C."/>
            <person name="Litvintseva A."/>
            <person name="Chen Y."/>
            <person name="Heitman J."/>
            <person name="Sun S."/>
            <person name="Springer D."/>
            <person name="Dromer F."/>
            <person name="Young S.K."/>
            <person name="Zeng Q."/>
            <person name="Gargeya S."/>
            <person name="Fitzgerald M."/>
            <person name="Abouelleil A."/>
            <person name="Alvarado L."/>
            <person name="Berlin A.M."/>
            <person name="Chapman S.B."/>
            <person name="Dewar J."/>
            <person name="Goldberg J."/>
            <person name="Griggs A."/>
            <person name="Gujja S."/>
            <person name="Hansen M."/>
            <person name="Howarth C."/>
            <person name="Imamovic A."/>
            <person name="Larimer J."/>
            <person name="McCowan C."/>
            <person name="Murphy C."/>
            <person name="Pearson M."/>
            <person name="Priest M."/>
            <person name="Roberts A."/>
            <person name="Saif S."/>
            <person name="Shea T."/>
            <person name="Sykes S."/>
            <person name="Wortman J."/>
            <person name="Nusbaum C."/>
            <person name="Birren B."/>
        </authorList>
    </citation>
    <scope>NUCLEOTIDE SEQUENCE [LARGE SCALE GENOMIC DNA]</scope>
    <source>
        <strain evidence="8">CBS 10118</strain>
    </source>
</reference>
<proteinExistence type="predicted"/>
<dbReference type="InterPro" id="IPR040122">
    <property type="entry name" value="Importin_beta"/>
</dbReference>
<evidence type="ECO:0000256" key="5">
    <source>
        <dbReference type="ARBA" id="ARBA00022927"/>
    </source>
</evidence>
<evidence type="ECO:0000313" key="8">
    <source>
        <dbReference type="EMBL" id="OCF22176.1"/>
    </source>
</evidence>
<gene>
    <name evidence="8" type="ORF">I302_07820</name>
    <name evidence="9" type="ORF">I302_108684</name>
</gene>
<evidence type="ECO:0000313" key="10">
    <source>
        <dbReference type="Proteomes" id="UP000092730"/>
    </source>
</evidence>
<evidence type="ECO:0000256" key="2">
    <source>
        <dbReference type="ARBA" id="ARBA00022448"/>
    </source>
</evidence>
<organism evidence="8">
    <name type="scientific">Kwoniella bestiolae CBS 10118</name>
    <dbReference type="NCBI Taxonomy" id="1296100"/>
    <lineage>
        <taxon>Eukaryota</taxon>
        <taxon>Fungi</taxon>
        <taxon>Dikarya</taxon>
        <taxon>Basidiomycota</taxon>
        <taxon>Agaricomycotina</taxon>
        <taxon>Tremellomycetes</taxon>
        <taxon>Tremellales</taxon>
        <taxon>Cryptococcaceae</taxon>
        <taxon>Kwoniella</taxon>
    </lineage>
</organism>
<reference evidence="9" key="2">
    <citation type="submission" date="2013-07" db="EMBL/GenBank/DDBJ databases">
        <authorList>
            <consortium name="The Broad Institute Genome Sequencing Platform"/>
            <person name="Cuomo C."/>
            <person name="Litvintseva A."/>
            <person name="Chen Y."/>
            <person name="Heitman J."/>
            <person name="Sun S."/>
            <person name="Springer D."/>
            <person name="Dromer F."/>
            <person name="Young S.K."/>
            <person name="Zeng Q."/>
            <person name="Gargeya S."/>
            <person name="Fitzgerald M."/>
            <person name="Abouelleil A."/>
            <person name="Alvarado L."/>
            <person name="Berlin A.M."/>
            <person name="Chapman S.B."/>
            <person name="Dewar J."/>
            <person name="Goldberg J."/>
            <person name="Griggs A."/>
            <person name="Gujja S."/>
            <person name="Hansen M."/>
            <person name="Howarth C."/>
            <person name="Imamovic A."/>
            <person name="Larimer J."/>
            <person name="McCowan C."/>
            <person name="Murphy C."/>
            <person name="Pearson M."/>
            <person name="Priest M."/>
            <person name="Roberts A."/>
            <person name="Saif S."/>
            <person name="Shea T."/>
            <person name="Sykes S."/>
            <person name="Wortman J."/>
            <person name="Nusbaum C."/>
            <person name="Birren B."/>
        </authorList>
    </citation>
    <scope>NUCLEOTIDE SEQUENCE</scope>
    <source>
        <strain evidence="9">CBS 10118</strain>
    </source>
</reference>
<comment type="subcellular location">
    <subcellularLocation>
        <location evidence="1">Cytoplasm</location>
    </subcellularLocation>
</comment>
<feature type="region of interest" description="Disordered" evidence="6">
    <location>
        <begin position="332"/>
        <end position="396"/>
    </location>
</feature>
<dbReference type="GO" id="GO:0006606">
    <property type="term" value="P:protein import into nucleus"/>
    <property type="evidence" value="ECO:0007669"/>
    <property type="project" value="InterPro"/>
</dbReference>
<evidence type="ECO:0000256" key="4">
    <source>
        <dbReference type="ARBA" id="ARBA00022737"/>
    </source>
</evidence>
<evidence type="ECO:0000256" key="6">
    <source>
        <dbReference type="SAM" id="MobiDB-lite"/>
    </source>
</evidence>
<dbReference type="EMBL" id="CP144548">
    <property type="protein sequence ID" value="WVW86631.1"/>
    <property type="molecule type" value="Genomic_DNA"/>
</dbReference>
<dbReference type="InterPro" id="IPR001494">
    <property type="entry name" value="Importin-beta_N"/>
</dbReference>
<keyword evidence="5" id="KW-0653">Protein transport</keyword>
<dbReference type="GO" id="GO:0005737">
    <property type="term" value="C:cytoplasm"/>
    <property type="evidence" value="ECO:0007669"/>
    <property type="project" value="UniProtKB-SubCell"/>
</dbReference>
<keyword evidence="4" id="KW-0677">Repeat</keyword>
<dbReference type="InterPro" id="IPR011989">
    <property type="entry name" value="ARM-like"/>
</dbReference>